<dbReference type="EMBL" id="JBHTHR010001264">
    <property type="protein sequence ID" value="MFD0803987.1"/>
    <property type="molecule type" value="Genomic_DNA"/>
</dbReference>
<keyword evidence="3" id="KW-1185">Reference proteome</keyword>
<feature type="compositionally biased region" description="Basic and acidic residues" evidence="1">
    <location>
        <begin position="87"/>
        <end position="96"/>
    </location>
</feature>
<reference evidence="3" key="1">
    <citation type="journal article" date="2019" name="Int. J. Syst. Evol. Microbiol.">
        <title>The Global Catalogue of Microorganisms (GCM) 10K type strain sequencing project: providing services to taxonomists for standard genome sequencing and annotation.</title>
        <authorList>
            <consortium name="The Broad Institute Genomics Platform"/>
            <consortium name="The Broad Institute Genome Sequencing Center for Infectious Disease"/>
            <person name="Wu L."/>
            <person name="Ma J."/>
        </authorList>
    </citation>
    <scope>NUCLEOTIDE SEQUENCE [LARGE SCALE GENOMIC DNA]</scope>
    <source>
        <strain evidence="3">CCUG 63369</strain>
    </source>
</reference>
<dbReference type="Proteomes" id="UP001596956">
    <property type="component" value="Unassembled WGS sequence"/>
</dbReference>
<sequence>LVRAVAAMERLDAPPAPEMLRGYAAAAHRTAELDLDCIDPDKPRDETVQQVVTTSALMEQALTALRLLAQEDESARRFGRAPQRQARPKDGGAGED</sequence>
<organism evidence="2 3">
    <name type="scientific">Streptomonospora algeriensis</name>
    <dbReference type="NCBI Taxonomy" id="995084"/>
    <lineage>
        <taxon>Bacteria</taxon>
        <taxon>Bacillati</taxon>
        <taxon>Actinomycetota</taxon>
        <taxon>Actinomycetes</taxon>
        <taxon>Streptosporangiales</taxon>
        <taxon>Nocardiopsidaceae</taxon>
        <taxon>Streptomonospora</taxon>
    </lineage>
</organism>
<evidence type="ECO:0000313" key="3">
    <source>
        <dbReference type="Proteomes" id="UP001596956"/>
    </source>
</evidence>
<accession>A0ABW3BKS0</accession>
<protein>
    <recommendedName>
        <fullName evidence="4">FUSC family protein</fullName>
    </recommendedName>
</protein>
<evidence type="ECO:0000256" key="1">
    <source>
        <dbReference type="SAM" id="MobiDB-lite"/>
    </source>
</evidence>
<name>A0ABW3BKS0_9ACTN</name>
<feature type="non-terminal residue" evidence="2">
    <location>
        <position position="1"/>
    </location>
</feature>
<feature type="region of interest" description="Disordered" evidence="1">
    <location>
        <begin position="73"/>
        <end position="96"/>
    </location>
</feature>
<proteinExistence type="predicted"/>
<evidence type="ECO:0008006" key="4">
    <source>
        <dbReference type="Google" id="ProtNLM"/>
    </source>
</evidence>
<evidence type="ECO:0000313" key="2">
    <source>
        <dbReference type="EMBL" id="MFD0803987.1"/>
    </source>
</evidence>
<gene>
    <name evidence="2" type="ORF">ACFQZU_22095</name>
</gene>
<comment type="caution">
    <text evidence="2">The sequence shown here is derived from an EMBL/GenBank/DDBJ whole genome shotgun (WGS) entry which is preliminary data.</text>
</comment>